<dbReference type="Proteomes" id="UP001501758">
    <property type="component" value="Unassembled WGS sequence"/>
</dbReference>
<accession>A0ABP3UJ36</accession>
<dbReference type="RefSeq" id="WP_343914437.1">
    <property type="nucleotide sequence ID" value="NZ_BAAAGE010000006.1"/>
</dbReference>
<evidence type="ECO:0000313" key="2">
    <source>
        <dbReference type="Proteomes" id="UP001501758"/>
    </source>
</evidence>
<name>A0ABP3UJ36_9FLAO</name>
<comment type="caution">
    <text evidence="1">The sequence shown here is derived from an EMBL/GenBank/DDBJ whole genome shotgun (WGS) entry which is preliminary data.</text>
</comment>
<protein>
    <recommendedName>
        <fullName evidence="3">Lipoprotein</fullName>
    </recommendedName>
</protein>
<dbReference type="PROSITE" id="PS51257">
    <property type="entry name" value="PROKAR_LIPOPROTEIN"/>
    <property type="match status" value="1"/>
</dbReference>
<dbReference type="EMBL" id="BAAAGE010000006">
    <property type="protein sequence ID" value="GAA0731796.1"/>
    <property type="molecule type" value="Genomic_DNA"/>
</dbReference>
<reference evidence="2" key="1">
    <citation type="journal article" date="2019" name="Int. J. Syst. Evol. Microbiol.">
        <title>The Global Catalogue of Microorganisms (GCM) 10K type strain sequencing project: providing services to taxonomists for standard genome sequencing and annotation.</title>
        <authorList>
            <consortium name="The Broad Institute Genomics Platform"/>
            <consortium name="The Broad Institute Genome Sequencing Center for Infectious Disease"/>
            <person name="Wu L."/>
            <person name="Ma J."/>
        </authorList>
    </citation>
    <scope>NUCLEOTIDE SEQUENCE [LARGE SCALE GENOMIC DNA]</scope>
    <source>
        <strain evidence="2">JCM 15974</strain>
    </source>
</reference>
<proteinExistence type="predicted"/>
<sequence>MFKKIHCILLISLSLLSCQKDKKQDPFEISFNRIGKLTNITKVSQLDSIYANDSIVKGSQSGGFVNVAKTIEVYEKGGAKLLSLEPREENNPESSIESVQIIDSRFKTTSGLSTKSIFKDIKDNYTISKINNTLSSAVIFIDSIQASISIDKKDLPSSLKANTAAKIEASQIPDTAAIKYFIINWEEK</sequence>
<evidence type="ECO:0008006" key="3">
    <source>
        <dbReference type="Google" id="ProtNLM"/>
    </source>
</evidence>
<organism evidence="1 2">
    <name type="scientific">Aquimarina litoralis</name>
    <dbReference type="NCBI Taxonomy" id="584605"/>
    <lineage>
        <taxon>Bacteria</taxon>
        <taxon>Pseudomonadati</taxon>
        <taxon>Bacteroidota</taxon>
        <taxon>Flavobacteriia</taxon>
        <taxon>Flavobacteriales</taxon>
        <taxon>Flavobacteriaceae</taxon>
        <taxon>Aquimarina</taxon>
    </lineage>
</organism>
<keyword evidence="2" id="KW-1185">Reference proteome</keyword>
<evidence type="ECO:0000313" key="1">
    <source>
        <dbReference type="EMBL" id="GAA0731796.1"/>
    </source>
</evidence>
<gene>
    <name evidence="1" type="ORF">GCM10009430_44350</name>
</gene>